<dbReference type="GO" id="GO:0006508">
    <property type="term" value="P:proteolysis"/>
    <property type="evidence" value="ECO:0007669"/>
    <property type="project" value="UniProtKB-KW"/>
</dbReference>
<comment type="caution">
    <text evidence="1">The sequence shown here is derived from an EMBL/GenBank/DDBJ whole genome shotgun (WGS) entry which is preliminary data.</text>
</comment>
<sequence>MYIPELYKNENPEDIKNFLRNSSFGILVNQTEGKLWGTHIPLELETNLQGKEVLFGHLSKENPQGNSFENNKEVLAIFSGPHTYISSSWYDHENVPTWNYLAVHVYGKVRIIEGEEMLFAMKKLVDKYEAASKNPVRLENLSAGTMKQINGIVAFEIEITEIQAVKKLSQNRDDKNHNAIISELESQNDNNAKAIAAAMKTERKGLS</sequence>
<dbReference type="RefSeq" id="WP_026981239.1">
    <property type="nucleotide sequence ID" value="NZ_JRLW01000003.1"/>
</dbReference>
<dbReference type="EMBL" id="JRLW01000003">
    <property type="protein sequence ID" value="KGO90255.1"/>
    <property type="molecule type" value="Genomic_DNA"/>
</dbReference>
<dbReference type="PIRSF" id="PIRSF010372">
    <property type="entry name" value="PaiB"/>
    <property type="match status" value="1"/>
</dbReference>
<gene>
    <name evidence="1" type="ORF">Q764_04155</name>
</gene>
<dbReference type="AlphaFoldDB" id="A0A0A2MPS0"/>
<keyword evidence="1" id="KW-0378">Hydrolase</keyword>
<protein>
    <submittedName>
        <fullName evidence="1">Protease</fullName>
    </submittedName>
</protein>
<evidence type="ECO:0000313" key="1">
    <source>
        <dbReference type="EMBL" id="KGO90255.1"/>
    </source>
</evidence>
<dbReference type="eggNOG" id="COG2808">
    <property type="taxonomic scope" value="Bacteria"/>
</dbReference>
<proteinExistence type="predicted"/>
<keyword evidence="2" id="KW-1185">Reference proteome</keyword>
<dbReference type="OrthoDB" id="9794948at2"/>
<evidence type="ECO:0000313" key="2">
    <source>
        <dbReference type="Proteomes" id="UP000030121"/>
    </source>
</evidence>
<dbReference type="PANTHER" id="PTHR35802:SF1">
    <property type="entry name" value="PROTEASE SYNTHASE AND SPORULATION PROTEIN PAI 2"/>
    <property type="match status" value="1"/>
</dbReference>
<dbReference type="SUPFAM" id="SSF50475">
    <property type="entry name" value="FMN-binding split barrel"/>
    <property type="match status" value="1"/>
</dbReference>
<dbReference type="PANTHER" id="PTHR35802">
    <property type="entry name" value="PROTEASE SYNTHASE AND SPORULATION PROTEIN PAI 2"/>
    <property type="match status" value="1"/>
</dbReference>
<reference evidence="1 2" key="1">
    <citation type="submission" date="2013-09" db="EMBL/GenBank/DDBJ databases">
        <authorList>
            <person name="Zeng Z."/>
            <person name="Chen C."/>
        </authorList>
    </citation>
    <scope>NUCLEOTIDE SEQUENCE [LARGE SCALE GENOMIC DNA]</scope>
    <source>
        <strain evidence="1 2">GH29-5</strain>
    </source>
</reference>
<dbReference type="Gene3D" id="2.30.110.10">
    <property type="entry name" value="Electron Transport, Fmn-binding Protein, Chain A"/>
    <property type="match status" value="1"/>
</dbReference>
<dbReference type="InterPro" id="IPR012349">
    <property type="entry name" value="Split_barrel_FMN-bd"/>
</dbReference>
<dbReference type="InterPro" id="IPR007396">
    <property type="entry name" value="TR_PAI2-type"/>
</dbReference>
<accession>A0A0A2MPS0</accession>
<dbReference type="Proteomes" id="UP000030121">
    <property type="component" value="Unassembled WGS sequence"/>
</dbReference>
<dbReference type="STRING" id="1121899.GCA_000430025_00207"/>
<keyword evidence="1" id="KW-0645">Protease</keyword>
<dbReference type="GO" id="GO:0008233">
    <property type="term" value="F:peptidase activity"/>
    <property type="evidence" value="ECO:0007669"/>
    <property type="project" value="UniProtKB-KW"/>
</dbReference>
<dbReference type="Pfam" id="PF04299">
    <property type="entry name" value="FMN_bind_2"/>
    <property type="match status" value="1"/>
</dbReference>
<organism evidence="1 2">
    <name type="scientific">Flavobacterium suncheonense GH29-5 = DSM 17707</name>
    <dbReference type="NCBI Taxonomy" id="1121899"/>
    <lineage>
        <taxon>Bacteria</taxon>
        <taxon>Pseudomonadati</taxon>
        <taxon>Bacteroidota</taxon>
        <taxon>Flavobacteriia</taxon>
        <taxon>Flavobacteriales</taxon>
        <taxon>Flavobacteriaceae</taxon>
        <taxon>Flavobacterium</taxon>
    </lineage>
</organism>
<name>A0A0A2MPS0_9FLAO</name>